<proteinExistence type="predicted"/>
<dbReference type="Pfam" id="PF00005">
    <property type="entry name" value="ABC_tran"/>
    <property type="match status" value="1"/>
</dbReference>
<dbReference type="eggNOG" id="COG1116">
    <property type="taxonomic scope" value="Bacteria"/>
</dbReference>
<dbReference type="PROSITE" id="PS50893">
    <property type="entry name" value="ABC_TRANSPORTER_2"/>
    <property type="match status" value="1"/>
</dbReference>
<organism evidence="5 6">
    <name type="scientific">Desulfohalobium retbaense (strain ATCC 49708 / DSM 5692 / JCM 16813 / HR100)</name>
    <dbReference type="NCBI Taxonomy" id="485915"/>
    <lineage>
        <taxon>Bacteria</taxon>
        <taxon>Pseudomonadati</taxon>
        <taxon>Thermodesulfobacteriota</taxon>
        <taxon>Desulfovibrionia</taxon>
        <taxon>Desulfovibrionales</taxon>
        <taxon>Desulfohalobiaceae</taxon>
        <taxon>Desulfohalobium</taxon>
    </lineage>
</organism>
<dbReference type="Gene3D" id="3.40.50.300">
    <property type="entry name" value="P-loop containing nucleotide triphosphate hydrolases"/>
    <property type="match status" value="1"/>
</dbReference>
<dbReference type="GO" id="GO:0016887">
    <property type="term" value="F:ATP hydrolysis activity"/>
    <property type="evidence" value="ECO:0007669"/>
    <property type="project" value="InterPro"/>
</dbReference>
<dbReference type="PROSITE" id="PS00211">
    <property type="entry name" value="ABC_TRANSPORTER_1"/>
    <property type="match status" value="1"/>
</dbReference>
<evidence type="ECO:0000313" key="5">
    <source>
        <dbReference type="EMBL" id="ACV69579.1"/>
    </source>
</evidence>
<keyword evidence="3" id="KW-0067">ATP-binding</keyword>
<evidence type="ECO:0000256" key="1">
    <source>
        <dbReference type="ARBA" id="ARBA00022448"/>
    </source>
</evidence>
<keyword evidence="1" id="KW-0813">Transport</keyword>
<dbReference type="KEGG" id="drt:Dret_2295"/>
<dbReference type="GO" id="GO:0005524">
    <property type="term" value="F:ATP binding"/>
    <property type="evidence" value="ECO:0007669"/>
    <property type="project" value="UniProtKB-KW"/>
</dbReference>
<evidence type="ECO:0000313" key="6">
    <source>
        <dbReference type="Proteomes" id="UP000001052"/>
    </source>
</evidence>
<protein>
    <submittedName>
        <fullName evidence="5">ABC transporter related protein</fullName>
    </submittedName>
</protein>
<dbReference type="PANTHER" id="PTHR42788">
    <property type="entry name" value="TAURINE IMPORT ATP-BINDING PROTEIN-RELATED"/>
    <property type="match status" value="1"/>
</dbReference>
<dbReference type="InterPro" id="IPR003593">
    <property type="entry name" value="AAA+_ATPase"/>
</dbReference>
<evidence type="ECO:0000256" key="3">
    <source>
        <dbReference type="ARBA" id="ARBA00022840"/>
    </source>
</evidence>
<dbReference type="Proteomes" id="UP000001052">
    <property type="component" value="Chromosome"/>
</dbReference>
<dbReference type="PANTHER" id="PTHR42788:SF2">
    <property type="entry name" value="ABC TRANSPORTER ATP-BINDING PROTEIN"/>
    <property type="match status" value="1"/>
</dbReference>
<dbReference type="EMBL" id="CP001734">
    <property type="protein sequence ID" value="ACV69579.1"/>
    <property type="molecule type" value="Genomic_DNA"/>
</dbReference>
<evidence type="ECO:0000256" key="2">
    <source>
        <dbReference type="ARBA" id="ARBA00022741"/>
    </source>
</evidence>
<dbReference type="InterPro" id="IPR017871">
    <property type="entry name" value="ABC_transporter-like_CS"/>
</dbReference>
<gene>
    <name evidence="5" type="ordered locus">Dret_2295</name>
</gene>
<dbReference type="InterPro" id="IPR003439">
    <property type="entry name" value="ABC_transporter-like_ATP-bd"/>
</dbReference>
<reference evidence="6" key="1">
    <citation type="submission" date="2009-09" db="EMBL/GenBank/DDBJ databases">
        <title>The complete chromosome of Desulfohalobium retbaense DSM 5692.</title>
        <authorList>
            <consortium name="US DOE Joint Genome Institute (JGI-PGF)"/>
            <person name="Lucas S."/>
            <person name="Copeland A."/>
            <person name="Lapidus A."/>
            <person name="Glavina del Rio T."/>
            <person name="Dalin E."/>
            <person name="Tice H."/>
            <person name="Bruce D."/>
            <person name="Goodwin L."/>
            <person name="Pitluck S."/>
            <person name="Kyrpides N."/>
            <person name="Mavromatis K."/>
            <person name="Ivanova N."/>
            <person name="Mikhailova N."/>
            <person name="Munk A.C."/>
            <person name="Brettin T."/>
            <person name="Detter J.C."/>
            <person name="Han C."/>
            <person name="Tapia R."/>
            <person name="Larimer F."/>
            <person name="Land M."/>
            <person name="Hauser L."/>
            <person name="Markowitz V."/>
            <person name="Cheng J.-F."/>
            <person name="Hugenholtz P."/>
            <person name="Woyke T."/>
            <person name="Wu D."/>
            <person name="Spring S."/>
            <person name="Klenk H.-P."/>
            <person name="Eisen J.A."/>
        </authorList>
    </citation>
    <scope>NUCLEOTIDE SEQUENCE [LARGE SCALE GENOMIC DNA]</scope>
    <source>
        <strain evidence="6">DSM 5692</strain>
    </source>
</reference>
<dbReference type="HOGENOM" id="CLU_000604_1_22_7"/>
<dbReference type="STRING" id="485915.Dret_2295"/>
<dbReference type="SUPFAM" id="SSF52540">
    <property type="entry name" value="P-loop containing nucleoside triphosphate hydrolases"/>
    <property type="match status" value="1"/>
</dbReference>
<dbReference type="AlphaFoldDB" id="C8X582"/>
<dbReference type="OrthoDB" id="9809450at2"/>
<sequence>MPMHPPEHIAVSELAARYVADGSTVFSEMTFALPPGQCLALIGPSGCGKSTLLHVLAGLLPTHEGSVTYGQKPVSDLRGRVSYMQQKDLLLPWRTVEDNAALGLLMQGHPKKAARQTVRDHLPGFGLAEAAGSYPHHLSGGMRQRAALLRTLLCSKPVILLDEPFGALDAITRRAMHDQLLQVWRALGASIILVTHDVDEALILADTVLVLTPCPAQVQTSLAVDLPRPRQVTDPAFVEHKAFLLEQLDTWSSPTCAAVS</sequence>
<dbReference type="InterPro" id="IPR027417">
    <property type="entry name" value="P-loop_NTPase"/>
</dbReference>
<dbReference type="SMART" id="SM00382">
    <property type="entry name" value="AAA"/>
    <property type="match status" value="1"/>
</dbReference>
<dbReference type="CDD" id="cd03293">
    <property type="entry name" value="ABC_NrtD_SsuB_transporters"/>
    <property type="match status" value="1"/>
</dbReference>
<dbReference type="InterPro" id="IPR050166">
    <property type="entry name" value="ABC_transporter_ATP-bind"/>
</dbReference>
<name>C8X582_DESRD</name>
<keyword evidence="6" id="KW-1185">Reference proteome</keyword>
<dbReference type="RefSeq" id="WP_015752720.1">
    <property type="nucleotide sequence ID" value="NC_013223.1"/>
</dbReference>
<accession>C8X582</accession>
<feature type="domain" description="ABC transporter" evidence="4">
    <location>
        <begin position="9"/>
        <end position="238"/>
    </location>
</feature>
<keyword evidence="2" id="KW-0547">Nucleotide-binding</keyword>
<evidence type="ECO:0000259" key="4">
    <source>
        <dbReference type="PROSITE" id="PS50893"/>
    </source>
</evidence>
<reference evidence="5 6" key="2">
    <citation type="journal article" date="2010" name="Stand. Genomic Sci.">
        <title>Complete genome sequence of Desulfohalobium retbaense type strain (HR(100)).</title>
        <authorList>
            <person name="Spring S."/>
            <person name="Nolan M."/>
            <person name="Lapidus A."/>
            <person name="Glavina Del Rio T."/>
            <person name="Copeland A."/>
            <person name="Tice H."/>
            <person name="Cheng J.F."/>
            <person name="Lucas S."/>
            <person name="Land M."/>
            <person name="Chen F."/>
            <person name="Bruce D."/>
            <person name="Goodwin L."/>
            <person name="Pitluck S."/>
            <person name="Ivanova N."/>
            <person name="Mavromatis K."/>
            <person name="Mikhailova N."/>
            <person name="Pati A."/>
            <person name="Chen A."/>
            <person name="Palaniappan K."/>
            <person name="Hauser L."/>
            <person name="Chang Y.J."/>
            <person name="Jeffries C.D."/>
            <person name="Munk C."/>
            <person name="Kiss H."/>
            <person name="Chain P."/>
            <person name="Han C."/>
            <person name="Brettin T."/>
            <person name="Detter J.C."/>
            <person name="Schuler E."/>
            <person name="Goker M."/>
            <person name="Rohde M."/>
            <person name="Bristow J."/>
            <person name="Eisen J.A."/>
            <person name="Markowitz V."/>
            <person name="Hugenholtz P."/>
            <person name="Kyrpides N.C."/>
            <person name="Klenk H.P."/>
        </authorList>
    </citation>
    <scope>NUCLEOTIDE SEQUENCE [LARGE SCALE GENOMIC DNA]</scope>
    <source>
        <strain evidence="5 6">DSM 5692</strain>
    </source>
</reference>